<dbReference type="PANTHER" id="PTHR33495:SF2">
    <property type="entry name" value="ANTI-SIGMA FACTOR ANTAGONIST TM_1081-RELATED"/>
    <property type="match status" value="1"/>
</dbReference>
<comment type="caution">
    <text evidence="4">The sequence shown here is derived from an EMBL/GenBank/DDBJ whole genome shotgun (WGS) entry which is preliminary data.</text>
</comment>
<dbReference type="Pfam" id="PF01740">
    <property type="entry name" value="STAS"/>
    <property type="match status" value="1"/>
</dbReference>
<dbReference type="InterPro" id="IPR036513">
    <property type="entry name" value="STAS_dom_sf"/>
</dbReference>
<sequence length="123" mass="13126">MHTSNDVRIDAEHRHDGILLARTAGEVDALGAPCLRNFLGAQVAADQQFVLDLDQVTFLGSAGMQVLLDADDDAARRRLRWALVGSTRAVTRPLQLTGLAARLPLQPTVPAALTVLSAPQPVP</sequence>
<reference evidence="4 5" key="1">
    <citation type="submission" date="2019-07" db="EMBL/GenBank/DDBJ databases">
        <title>New species of Amycolatopsis and Streptomyces.</title>
        <authorList>
            <person name="Duangmal K."/>
            <person name="Teo W.F.A."/>
            <person name="Lipun K."/>
        </authorList>
    </citation>
    <scope>NUCLEOTIDE SEQUENCE [LARGE SCALE GENOMIC DNA]</scope>
    <source>
        <strain evidence="4 5">JCM 30562</strain>
    </source>
</reference>
<dbReference type="EMBL" id="VJZA01000078">
    <property type="protein sequence ID" value="TVT17481.1"/>
    <property type="molecule type" value="Genomic_DNA"/>
</dbReference>
<dbReference type="RefSeq" id="WP_144643541.1">
    <property type="nucleotide sequence ID" value="NZ_BNAX01000024.1"/>
</dbReference>
<comment type="similarity">
    <text evidence="1 2">Belongs to the anti-sigma-factor antagonist family.</text>
</comment>
<organism evidence="4 5">
    <name type="scientific">Amycolatopsis acidiphila</name>
    <dbReference type="NCBI Taxonomy" id="715473"/>
    <lineage>
        <taxon>Bacteria</taxon>
        <taxon>Bacillati</taxon>
        <taxon>Actinomycetota</taxon>
        <taxon>Actinomycetes</taxon>
        <taxon>Pseudonocardiales</taxon>
        <taxon>Pseudonocardiaceae</taxon>
        <taxon>Amycolatopsis</taxon>
    </lineage>
</organism>
<dbReference type="PANTHER" id="PTHR33495">
    <property type="entry name" value="ANTI-SIGMA FACTOR ANTAGONIST TM_1081-RELATED-RELATED"/>
    <property type="match status" value="1"/>
</dbReference>
<accession>A0A557ZZR4</accession>
<keyword evidence="5" id="KW-1185">Reference proteome</keyword>
<gene>
    <name evidence="4" type="ORF">FNH06_31290</name>
</gene>
<evidence type="ECO:0000313" key="4">
    <source>
        <dbReference type="EMBL" id="TVT17481.1"/>
    </source>
</evidence>
<dbReference type="SUPFAM" id="SSF52091">
    <property type="entry name" value="SpoIIaa-like"/>
    <property type="match status" value="1"/>
</dbReference>
<dbReference type="NCBIfam" id="TIGR00377">
    <property type="entry name" value="ant_ant_sig"/>
    <property type="match status" value="1"/>
</dbReference>
<feature type="domain" description="STAS" evidence="3">
    <location>
        <begin position="16"/>
        <end position="116"/>
    </location>
</feature>
<protein>
    <recommendedName>
        <fullName evidence="2">Anti-sigma factor antagonist</fullName>
    </recommendedName>
</protein>
<evidence type="ECO:0000256" key="2">
    <source>
        <dbReference type="RuleBase" id="RU003749"/>
    </source>
</evidence>
<evidence type="ECO:0000313" key="5">
    <source>
        <dbReference type="Proteomes" id="UP000318578"/>
    </source>
</evidence>
<dbReference type="InterPro" id="IPR002645">
    <property type="entry name" value="STAS_dom"/>
</dbReference>
<name>A0A557ZZR4_9PSEU</name>
<evidence type="ECO:0000259" key="3">
    <source>
        <dbReference type="PROSITE" id="PS50801"/>
    </source>
</evidence>
<dbReference type="InterPro" id="IPR003658">
    <property type="entry name" value="Anti-sigma_ant"/>
</dbReference>
<proteinExistence type="inferred from homology"/>
<dbReference type="AlphaFoldDB" id="A0A557ZZR4"/>
<dbReference type="CDD" id="cd07043">
    <property type="entry name" value="STAS_anti-anti-sigma_factors"/>
    <property type="match status" value="1"/>
</dbReference>
<dbReference type="PROSITE" id="PS50801">
    <property type="entry name" value="STAS"/>
    <property type="match status" value="1"/>
</dbReference>
<evidence type="ECO:0000256" key="1">
    <source>
        <dbReference type="ARBA" id="ARBA00009013"/>
    </source>
</evidence>
<dbReference type="Proteomes" id="UP000318578">
    <property type="component" value="Unassembled WGS sequence"/>
</dbReference>
<dbReference type="Gene3D" id="3.30.750.24">
    <property type="entry name" value="STAS domain"/>
    <property type="match status" value="1"/>
</dbReference>
<dbReference type="OrthoDB" id="3576811at2"/>
<dbReference type="GO" id="GO:0043856">
    <property type="term" value="F:anti-sigma factor antagonist activity"/>
    <property type="evidence" value="ECO:0007669"/>
    <property type="project" value="InterPro"/>
</dbReference>